<protein>
    <submittedName>
        <fullName evidence="2">Uncharacterized protein</fullName>
    </submittedName>
</protein>
<gene>
    <name evidence="2" type="ORF">ZHD862_LOCUS25995</name>
</gene>
<accession>A0A815AQF2</accession>
<sequence length="49" mass="5322">MSLNHSKRSLQSSSNSDTSPIKKKTKIALKRSFTHSSSSSSSDDLDIPV</sequence>
<comment type="caution">
    <text evidence="2">The sequence shown here is derived from an EMBL/GenBank/DDBJ whole genome shotgun (WGS) entry which is preliminary data.</text>
</comment>
<evidence type="ECO:0000313" key="3">
    <source>
        <dbReference type="Proteomes" id="UP000663864"/>
    </source>
</evidence>
<dbReference type="Proteomes" id="UP000663864">
    <property type="component" value="Unassembled WGS sequence"/>
</dbReference>
<dbReference type="EMBL" id="CAJNOT010001910">
    <property type="protein sequence ID" value="CAF1262850.1"/>
    <property type="molecule type" value="Genomic_DNA"/>
</dbReference>
<name>A0A815AQF2_9BILA</name>
<dbReference type="AlphaFoldDB" id="A0A815AQF2"/>
<feature type="compositionally biased region" description="Polar residues" evidence="1">
    <location>
        <begin position="9"/>
        <end position="19"/>
    </location>
</feature>
<feature type="compositionally biased region" description="Basic residues" evidence="1">
    <location>
        <begin position="21"/>
        <end position="33"/>
    </location>
</feature>
<evidence type="ECO:0000313" key="2">
    <source>
        <dbReference type="EMBL" id="CAF1262850.1"/>
    </source>
</evidence>
<proteinExistence type="predicted"/>
<feature type="non-terminal residue" evidence="2">
    <location>
        <position position="49"/>
    </location>
</feature>
<evidence type="ECO:0000256" key="1">
    <source>
        <dbReference type="SAM" id="MobiDB-lite"/>
    </source>
</evidence>
<feature type="region of interest" description="Disordered" evidence="1">
    <location>
        <begin position="1"/>
        <end position="49"/>
    </location>
</feature>
<organism evidence="2 3">
    <name type="scientific">Rotaria sordida</name>
    <dbReference type="NCBI Taxonomy" id="392033"/>
    <lineage>
        <taxon>Eukaryota</taxon>
        <taxon>Metazoa</taxon>
        <taxon>Spiralia</taxon>
        <taxon>Gnathifera</taxon>
        <taxon>Rotifera</taxon>
        <taxon>Eurotatoria</taxon>
        <taxon>Bdelloidea</taxon>
        <taxon>Philodinida</taxon>
        <taxon>Philodinidae</taxon>
        <taxon>Rotaria</taxon>
    </lineage>
</organism>
<reference evidence="2" key="1">
    <citation type="submission" date="2021-02" db="EMBL/GenBank/DDBJ databases">
        <authorList>
            <person name="Nowell W R."/>
        </authorList>
    </citation>
    <scope>NUCLEOTIDE SEQUENCE</scope>
</reference>